<dbReference type="Proteomes" id="UP000240760">
    <property type="component" value="Unassembled WGS sequence"/>
</dbReference>
<reference evidence="2 3" key="1">
    <citation type="submission" date="2016-07" db="EMBL/GenBank/DDBJ databases">
        <title>Multiple horizontal gene transfer events from other fungi enriched the ability of initially mycotrophic Trichoderma (Ascomycota) to feed on dead plant biomass.</title>
        <authorList>
            <consortium name="DOE Joint Genome Institute"/>
            <person name="Aerts A."/>
            <person name="Atanasova L."/>
            <person name="Chenthamara K."/>
            <person name="Zhang J."/>
            <person name="Grujic M."/>
            <person name="Henrissat B."/>
            <person name="Kuo A."/>
            <person name="Salamov A."/>
            <person name="Lipzen A."/>
            <person name="Labutti K."/>
            <person name="Barry K."/>
            <person name="Miao Y."/>
            <person name="Rahimi M.J."/>
            <person name="Shen Q."/>
            <person name="Grigoriev I.V."/>
            <person name="Kubicek C.P."/>
            <person name="Druzhinina I.S."/>
        </authorList>
    </citation>
    <scope>NUCLEOTIDE SEQUENCE [LARGE SCALE GENOMIC DNA]</scope>
    <source>
        <strain evidence="2 3">ATCC 18648</strain>
    </source>
</reference>
<dbReference type="GO" id="GO:0005737">
    <property type="term" value="C:cytoplasm"/>
    <property type="evidence" value="ECO:0007669"/>
    <property type="project" value="TreeGrafter"/>
</dbReference>
<sequence>MADQDNYSDIPQEVPLEDDYRQDPENVARGHKATLANPNVSKEAKQHSRSVLDNEFQEDPATENTKSTGSQSKQKDPGNVARGYKATLSNEGVSQEAKENAKQKLQELQ</sequence>
<dbReference type="Pfam" id="PF10346">
    <property type="entry name" value="Con-6"/>
    <property type="match status" value="2"/>
</dbReference>
<accession>A0A2T4BXG4</accession>
<evidence type="ECO:0000313" key="2">
    <source>
        <dbReference type="EMBL" id="PTB73964.1"/>
    </source>
</evidence>
<gene>
    <name evidence="2" type="ORF">M440DRAFT_1404168</name>
</gene>
<protein>
    <recommendedName>
        <fullName evidence="4">Conidiation protein 6</fullName>
    </recommendedName>
</protein>
<keyword evidence="3" id="KW-1185">Reference proteome</keyword>
<dbReference type="PANTHER" id="PTHR36576">
    <property type="entry name" value="UPF0654 PROTEIN C11D3.01C-RELATED"/>
    <property type="match status" value="1"/>
</dbReference>
<evidence type="ECO:0008006" key="4">
    <source>
        <dbReference type="Google" id="ProtNLM"/>
    </source>
</evidence>
<evidence type="ECO:0000256" key="1">
    <source>
        <dbReference type="SAM" id="MobiDB-lite"/>
    </source>
</evidence>
<dbReference type="InterPro" id="IPR052670">
    <property type="entry name" value="UPF0654_domain"/>
</dbReference>
<feature type="compositionally biased region" description="Basic and acidic residues" evidence="1">
    <location>
        <begin position="96"/>
        <end position="109"/>
    </location>
</feature>
<dbReference type="PANTHER" id="PTHR36576:SF2">
    <property type="entry name" value="PROTEIN CON-6, PUTATIVE (AFU_ORTHOLOGUE AFUA_4G03615)-RELATED"/>
    <property type="match status" value="1"/>
</dbReference>
<dbReference type="InterPro" id="IPR018824">
    <property type="entry name" value="Conidiation-specific_6"/>
</dbReference>
<dbReference type="OrthoDB" id="5419162at2759"/>
<proteinExistence type="predicted"/>
<feature type="compositionally biased region" description="Basic and acidic residues" evidence="1">
    <location>
        <begin position="42"/>
        <end position="52"/>
    </location>
</feature>
<name>A0A2T4BXG4_TRILO</name>
<feature type="compositionally biased region" description="Polar residues" evidence="1">
    <location>
        <begin position="62"/>
        <end position="72"/>
    </location>
</feature>
<organism evidence="2 3">
    <name type="scientific">Trichoderma longibrachiatum ATCC 18648</name>
    <dbReference type="NCBI Taxonomy" id="983965"/>
    <lineage>
        <taxon>Eukaryota</taxon>
        <taxon>Fungi</taxon>
        <taxon>Dikarya</taxon>
        <taxon>Ascomycota</taxon>
        <taxon>Pezizomycotina</taxon>
        <taxon>Sordariomycetes</taxon>
        <taxon>Hypocreomycetidae</taxon>
        <taxon>Hypocreales</taxon>
        <taxon>Hypocreaceae</taxon>
        <taxon>Trichoderma</taxon>
    </lineage>
</organism>
<feature type="compositionally biased region" description="Basic and acidic residues" evidence="1">
    <location>
        <begin position="18"/>
        <end position="28"/>
    </location>
</feature>
<feature type="region of interest" description="Disordered" evidence="1">
    <location>
        <begin position="1"/>
        <end position="109"/>
    </location>
</feature>
<dbReference type="AlphaFoldDB" id="A0A2T4BXG4"/>
<evidence type="ECO:0000313" key="3">
    <source>
        <dbReference type="Proteomes" id="UP000240760"/>
    </source>
</evidence>
<dbReference type="EMBL" id="KZ679137">
    <property type="protein sequence ID" value="PTB73964.1"/>
    <property type="molecule type" value="Genomic_DNA"/>
</dbReference>